<reference evidence="3" key="4">
    <citation type="submission" date="2025-05" db="UniProtKB">
        <authorList>
            <consortium name="EnsemblFungi"/>
        </authorList>
    </citation>
    <scope>IDENTIFICATION</scope>
    <source>
        <strain evidence="3">isolate 1-1 / race 1 (BBBD)</strain>
    </source>
</reference>
<organism evidence="2">
    <name type="scientific">Puccinia triticina (isolate 1-1 / race 1 (BBBD))</name>
    <name type="common">Brown leaf rust fungus</name>
    <dbReference type="NCBI Taxonomy" id="630390"/>
    <lineage>
        <taxon>Eukaryota</taxon>
        <taxon>Fungi</taxon>
        <taxon>Dikarya</taxon>
        <taxon>Basidiomycota</taxon>
        <taxon>Pucciniomycotina</taxon>
        <taxon>Pucciniomycetes</taxon>
        <taxon>Pucciniales</taxon>
        <taxon>Pucciniaceae</taxon>
        <taxon>Puccinia</taxon>
    </lineage>
</organism>
<feature type="region of interest" description="Disordered" evidence="1">
    <location>
        <begin position="239"/>
        <end position="262"/>
    </location>
</feature>
<evidence type="ECO:0000313" key="2">
    <source>
        <dbReference type="EMBL" id="OAV92152.1"/>
    </source>
</evidence>
<sequence>MMLTLQQTNLDAQRSADARVLAAQEAAEVRARADAERFRLAQEAAEERARANKERFARLQETLICATSQQTAPPRPTTPPNDHVNLRRFRKLDRPTYVGPYQETKAFLAWIQALEIFFDTKKVTATNDKIRIAGTLIKETNLLSGLKEKIQSLKMDTSESFAQYETRARTLQRMINYDSDPLKISDLSLAEWLSGGLPTEVRADILKFEILETTLFDYGRVVKRVWIFFDALPARAPPNRLRAQPTMGPPNTNTPTKPRAAGTLSDNLRWRIHSYLDLVGRCHWCRGHCGLPNGLCTNDRAQGRVKFPPSYVAPPKPPNYTAPLPWSSARGLNPRPPNATAGQATSRPAGVAGVLDEPSDLYSSMTVTLTAAIGELDNIVAQGYQDKEEMVTEDNKAVAIQAFEATNAFDKSLNGLITDSILGPAEGYGCNPPKPYKTLHLLHKGQGLRGHIFTVKTSRPTVLHPIGRCRLKMPNHPDNMLQTAHLITAHTPTQFPILFSFEVYLTVS</sequence>
<dbReference type="VEuPathDB" id="FungiDB:PTTG_03693"/>
<keyword evidence="4" id="KW-1185">Reference proteome</keyword>
<reference evidence="3 4" key="3">
    <citation type="journal article" date="2017" name="G3 (Bethesda)">
        <title>Comparative analysis highlights variable genome content of wheat rusts and divergence of the mating loci.</title>
        <authorList>
            <person name="Cuomo C.A."/>
            <person name="Bakkeren G."/>
            <person name="Khalil H.B."/>
            <person name="Panwar V."/>
            <person name="Joly D."/>
            <person name="Linning R."/>
            <person name="Sakthikumar S."/>
            <person name="Song X."/>
            <person name="Adiconis X."/>
            <person name="Fan L."/>
            <person name="Goldberg J.M."/>
            <person name="Levin J.Z."/>
            <person name="Young S."/>
            <person name="Zeng Q."/>
            <person name="Anikster Y."/>
            <person name="Bruce M."/>
            <person name="Wang M."/>
            <person name="Yin C."/>
            <person name="McCallum B."/>
            <person name="Szabo L.J."/>
            <person name="Hulbert S."/>
            <person name="Chen X."/>
            <person name="Fellers J.P."/>
        </authorList>
    </citation>
    <scope>NUCLEOTIDE SEQUENCE</scope>
    <source>
        <strain evidence="3">isolate 1-1 / race 1 (BBBD)</strain>
        <strain evidence="4">Isolate 1-1 / race 1 (BBBD)</strain>
    </source>
</reference>
<accession>A0A180GIJ2</accession>
<dbReference type="Proteomes" id="UP000005240">
    <property type="component" value="Unassembled WGS sequence"/>
</dbReference>
<evidence type="ECO:0000256" key="1">
    <source>
        <dbReference type="SAM" id="MobiDB-lite"/>
    </source>
</evidence>
<dbReference type="OrthoDB" id="10567412at2759"/>
<dbReference type="EnsemblFungi" id="PTTG_03693-t43_1">
    <property type="protein sequence ID" value="PTTG_03693-t43_1-p1"/>
    <property type="gene ID" value="PTTG_03693"/>
</dbReference>
<name>A0A180GIJ2_PUCT1</name>
<feature type="compositionally biased region" description="Low complexity" evidence="1">
    <location>
        <begin position="245"/>
        <end position="258"/>
    </location>
</feature>
<dbReference type="EMBL" id="ADAS02000068">
    <property type="protein sequence ID" value="OAV92152.1"/>
    <property type="molecule type" value="Genomic_DNA"/>
</dbReference>
<protein>
    <submittedName>
        <fullName evidence="2 3">Uncharacterized protein</fullName>
    </submittedName>
</protein>
<reference evidence="2" key="1">
    <citation type="submission" date="2009-11" db="EMBL/GenBank/DDBJ databases">
        <authorList>
            <consortium name="The Broad Institute Genome Sequencing Platform"/>
            <person name="Ward D."/>
            <person name="Feldgarden M."/>
            <person name="Earl A."/>
            <person name="Young S.K."/>
            <person name="Zeng Q."/>
            <person name="Koehrsen M."/>
            <person name="Alvarado L."/>
            <person name="Berlin A."/>
            <person name="Bochicchio J."/>
            <person name="Borenstein D."/>
            <person name="Chapman S.B."/>
            <person name="Chen Z."/>
            <person name="Engels R."/>
            <person name="Freedman E."/>
            <person name="Gellesch M."/>
            <person name="Goldberg J."/>
            <person name="Griggs A."/>
            <person name="Gujja S."/>
            <person name="Heilman E."/>
            <person name="Heiman D."/>
            <person name="Hepburn T."/>
            <person name="Howarth C."/>
            <person name="Jen D."/>
            <person name="Larson L."/>
            <person name="Lewis B."/>
            <person name="Mehta T."/>
            <person name="Park D."/>
            <person name="Pearson M."/>
            <person name="Roberts A."/>
            <person name="Saif S."/>
            <person name="Shea T."/>
            <person name="Shenoy N."/>
            <person name="Sisk P."/>
            <person name="Stolte C."/>
            <person name="Sykes S."/>
            <person name="Thomson T."/>
            <person name="Walk T."/>
            <person name="White J."/>
            <person name="Yandava C."/>
            <person name="Izard J."/>
            <person name="Baranova O.V."/>
            <person name="Blanton J.M."/>
            <person name="Tanner A.C."/>
            <person name="Dewhirst F.E."/>
            <person name="Haas B."/>
            <person name="Nusbaum C."/>
            <person name="Birren B."/>
        </authorList>
    </citation>
    <scope>NUCLEOTIDE SEQUENCE [LARGE SCALE GENOMIC DNA]</scope>
    <source>
        <strain evidence="2">1-1 BBBD Race 1</strain>
    </source>
</reference>
<dbReference type="AlphaFoldDB" id="A0A180GIJ2"/>
<gene>
    <name evidence="2" type="ORF">PTTG_03693</name>
</gene>
<evidence type="ECO:0000313" key="4">
    <source>
        <dbReference type="Proteomes" id="UP000005240"/>
    </source>
</evidence>
<evidence type="ECO:0000313" key="3">
    <source>
        <dbReference type="EnsemblFungi" id="PTTG_03693-t43_1-p1"/>
    </source>
</evidence>
<proteinExistence type="predicted"/>
<reference evidence="2" key="2">
    <citation type="submission" date="2016-05" db="EMBL/GenBank/DDBJ databases">
        <title>Comparative analysis highlights variable genome content of wheat rusts and divergence of the mating loci.</title>
        <authorList>
            <person name="Cuomo C.A."/>
            <person name="Bakkeren G."/>
            <person name="Szabo L."/>
            <person name="Khalil H."/>
            <person name="Joly D."/>
            <person name="Goldberg J."/>
            <person name="Young S."/>
            <person name="Zeng Q."/>
            <person name="Fellers J."/>
        </authorList>
    </citation>
    <scope>NUCLEOTIDE SEQUENCE [LARGE SCALE GENOMIC DNA]</scope>
    <source>
        <strain evidence="2">1-1 BBBD Race 1</strain>
    </source>
</reference>